<proteinExistence type="predicted"/>
<gene>
    <name evidence="2" type="primary">yhfK</name>
    <name evidence="2" type="ORF">J27TS8_26380</name>
</gene>
<dbReference type="Pfam" id="PF13460">
    <property type="entry name" value="NAD_binding_10"/>
    <property type="match status" value="1"/>
</dbReference>
<dbReference type="RefSeq" id="WP_095309325.1">
    <property type="nucleotide sequence ID" value="NZ_BORC01000004.1"/>
</dbReference>
<organism evidence="2 3">
    <name type="scientific">Robertmurraya siralis</name>
    <dbReference type="NCBI Taxonomy" id="77777"/>
    <lineage>
        <taxon>Bacteria</taxon>
        <taxon>Bacillati</taxon>
        <taxon>Bacillota</taxon>
        <taxon>Bacilli</taxon>
        <taxon>Bacillales</taxon>
        <taxon>Bacillaceae</taxon>
        <taxon>Robertmurraya</taxon>
    </lineage>
</organism>
<name>A0A920BTX8_9BACI</name>
<dbReference type="Gene3D" id="3.40.50.720">
    <property type="entry name" value="NAD(P)-binding Rossmann-like Domain"/>
    <property type="match status" value="1"/>
</dbReference>
<dbReference type="PANTHER" id="PTHR15020:SF50">
    <property type="entry name" value="UPF0659 PROTEIN YMR090W"/>
    <property type="match status" value="1"/>
</dbReference>
<dbReference type="EMBL" id="BORC01000004">
    <property type="protein sequence ID" value="GIN62645.1"/>
    <property type="molecule type" value="Genomic_DNA"/>
</dbReference>
<evidence type="ECO:0000313" key="2">
    <source>
        <dbReference type="EMBL" id="GIN62645.1"/>
    </source>
</evidence>
<evidence type="ECO:0000313" key="3">
    <source>
        <dbReference type="Proteomes" id="UP000682111"/>
    </source>
</evidence>
<dbReference type="InterPro" id="IPR016040">
    <property type="entry name" value="NAD(P)-bd_dom"/>
</dbReference>
<sequence>MNVFLIGANGQVGKHIIQLLSDSSDHTVRAMVRNEEQAIQLKQSGVDTVVASLEGSVDELAAAMSGSDAVIFTAGSGSKTGFDKTLLVDLDGAVKSMEAAEKVGAKRYIMVSALQAQNRESWKNSPIKPYMVAKHYADRMLIASGLNYTIVKPGLLTNDPGNGRVQASATLSGGAIPREDVAKTVVATLIEKNTYRRSFDLLSGDMDVHEALKLL</sequence>
<evidence type="ECO:0000259" key="1">
    <source>
        <dbReference type="Pfam" id="PF13460"/>
    </source>
</evidence>
<dbReference type="AlphaFoldDB" id="A0A920BTX8"/>
<dbReference type="PANTHER" id="PTHR15020">
    <property type="entry name" value="FLAVIN REDUCTASE-RELATED"/>
    <property type="match status" value="1"/>
</dbReference>
<accession>A0A920BTX8</accession>
<comment type="caution">
    <text evidence="2">The sequence shown here is derived from an EMBL/GenBank/DDBJ whole genome shotgun (WGS) entry which is preliminary data.</text>
</comment>
<reference evidence="2" key="1">
    <citation type="submission" date="2021-03" db="EMBL/GenBank/DDBJ databases">
        <title>Antimicrobial resistance genes in bacteria isolated from Japanese honey, and their potential for conferring macrolide and lincosamide resistance in the American foulbrood pathogen Paenibacillus larvae.</title>
        <authorList>
            <person name="Okamoto M."/>
            <person name="Kumagai M."/>
            <person name="Kanamori H."/>
            <person name="Takamatsu D."/>
        </authorList>
    </citation>
    <scope>NUCLEOTIDE SEQUENCE</scope>
    <source>
        <strain evidence="2">J27TS8</strain>
    </source>
</reference>
<dbReference type="SUPFAM" id="SSF51735">
    <property type="entry name" value="NAD(P)-binding Rossmann-fold domains"/>
    <property type="match status" value="1"/>
</dbReference>
<dbReference type="Proteomes" id="UP000682111">
    <property type="component" value="Unassembled WGS sequence"/>
</dbReference>
<feature type="domain" description="NAD(P)-binding" evidence="1">
    <location>
        <begin position="7"/>
        <end position="189"/>
    </location>
</feature>
<protein>
    <submittedName>
        <fullName evidence="2">Sugar epimerase YhfK</fullName>
    </submittedName>
</protein>
<keyword evidence="3" id="KW-1185">Reference proteome</keyword>
<dbReference type="InterPro" id="IPR036291">
    <property type="entry name" value="NAD(P)-bd_dom_sf"/>
</dbReference>
<dbReference type="CDD" id="cd05243">
    <property type="entry name" value="SDR_a5"/>
    <property type="match status" value="1"/>
</dbReference>